<evidence type="ECO:0000256" key="2">
    <source>
        <dbReference type="ARBA" id="ARBA00022837"/>
    </source>
</evidence>
<dbReference type="FunFam" id="1.10.238.10:FF:000003">
    <property type="entry name" value="Calmodulin A"/>
    <property type="match status" value="1"/>
</dbReference>
<evidence type="ECO:0000256" key="1">
    <source>
        <dbReference type="ARBA" id="ARBA00022737"/>
    </source>
</evidence>
<dbReference type="Pfam" id="PF13499">
    <property type="entry name" value="EF-hand_7"/>
    <property type="match status" value="1"/>
</dbReference>
<gene>
    <name evidence="4" type="primary">CAM53</name>
    <name evidence="4" type="ORF">AK812_SmicGene15616</name>
</gene>
<dbReference type="Gene3D" id="1.10.238.10">
    <property type="entry name" value="EF-hand"/>
    <property type="match status" value="2"/>
</dbReference>
<evidence type="ECO:0000313" key="4">
    <source>
        <dbReference type="EMBL" id="OLQ01614.1"/>
    </source>
</evidence>
<keyword evidence="2" id="KW-0106">Calcium</keyword>
<evidence type="ECO:0000259" key="3">
    <source>
        <dbReference type="PROSITE" id="PS50222"/>
    </source>
</evidence>
<dbReference type="CDD" id="cd00051">
    <property type="entry name" value="EFh"/>
    <property type="match status" value="1"/>
</dbReference>
<dbReference type="PROSITE" id="PS50222">
    <property type="entry name" value="EF_HAND_2"/>
    <property type="match status" value="3"/>
</dbReference>
<dbReference type="Proteomes" id="UP000186817">
    <property type="component" value="Unassembled WGS sequence"/>
</dbReference>
<reference evidence="4 5" key="1">
    <citation type="submission" date="2016-02" db="EMBL/GenBank/DDBJ databases">
        <title>Genome analysis of coral dinoflagellate symbionts highlights evolutionary adaptations to a symbiotic lifestyle.</title>
        <authorList>
            <person name="Aranda M."/>
            <person name="Li Y."/>
            <person name="Liew Y.J."/>
            <person name="Baumgarten S."/>
            <person name="Simakov O."/>
            <person name="Wilson M."/>
            <person name="Piel J."/>
            <person name="Ashoor H."/>
            <person name="Bougouffa S."/>
            <person name="Bajic V.B."/>
            <person name="Ryu T."/>
            <person name="Ravasi T."/>
            <person name="Bayer T."/>
            <person name="Micklem G."/>
            <person name="Kim H."/>
            <person name="Bhak J."/>
            <person name="Lajeunesse T.C."/>
            <person name="Voolstra C.R."/>
        </authorList>
    </citation>
    <scope>NUCLEOTIDE SEQUENCE [LARGE SCALE GENOMIC DNA]</scope>
    <source>
        <strain evidence="4 5">CCMP2467</strain>
    </source>
</reference>
<keyword evidence="1" id="KW-0677">Repeat</keyword>
<evidence type="ECO:0000313" key="5">
    <source>
        <dbReference type="Proteomes" id="UP000186817"/>
    </source>
</evidence>
<name>A0A1Q9E2F9_SYMMI</name>
<feature type="domain" description="EF-hand" evidence="3">
    <location>
        <begin position="295"/>
        <end position="330"/>
    </location>
</feature>
<dbReference type="OrthoDB" id="448412at2759"/>
<dbReference type="PROSITE" id="PS00018">
    <property type="entry name" value="EF_HAND_1"/>
    <property type="match status" value="2"/>
</dbReference>
<sequence>MSAWHRLGYIDAQELADVKFGEELAILEEHLAHVPRSMAVLVNLGRLPNLGLAEAAEELDNQSIPIALAGQKHVWWHHDASECCRPLPQAVNGPLQLCIQSWVKEPSLAASPSEVTLQVDASGAKSTHACKMVEARMDMEPDQLAIHVKGELRPLFVRQYLDGEAFPDVQQVVPDLLQDLPAAPQPLVPEQEEVPAEAAVGVVPLRAAEEQCAWVTVWVNRCTTTDLRSLPLCFLLEKDPAVGASGPSGALPDLAPLLQVSEPLPLPVITWDKDQSGYITKEELQEVFTRLGCKVSAGDVGKVLKEADADKDSKISYEEFVAWLCRAPHLEHYFKVSEDILRRNMKDVGAMTVKMQKEIEKSKNPMAAMMKMGVQLEARIDKELTPVIKKTFAYHDKDSSGCLSYDESIIFFANYVELVGPFLEATAELSSTQTMQMADVKCNPSKIHEEFKKQFAICKEKHLEKIDEHHKAAFACLDVNKDGKLQESEVLEALLHGHPKNTEFMASLGLLVKPEELMPVAMEVAMDLEECPMQ</sequence>
<feature type="domain" description="EF-hand" evidence="3">
    <location>
        <begin position="465"/>
        <end position="500"/>
    </location>
</feature>
<comment type="caution">
    <text evidence="4">The sequence shown here is derived from an EMBL/GenBank/DDBJ whole genome shotgun (WGS) entry which is preliminary data.</text>
</comment>
<dbReference type="EMBL" id="LSRX01000286">
    <property type="protein sequence ID" value="OLQ01614.1"/>
    <property type="molecule type" value="Genomic_DNA"/>
</dbReference>
<dbReference type="PANTHER" id="PTHR23050">
    <property type="entry name" value="CALCIUM BINDING PROTEIN"/>
    <property type="match status" value="1"/>
</dbReference>
<dbReference type="InterPro" id="IPR018247">
    <property type="entry name" value="EF_Hand_1_Ca_BS"/>
</dbReference>
<dbReference type="AlphaFoldDB" id="A0A1Q9E2F9"/>
<dbReference type="GO" id="GO:0005509">
    <property type="term" value="F:calcium ion binding"/>
    <property type="evidence" value="ECO:0007669"/>
    <property type="project" value="InterPro"/>
</dbReference>
<proteinExistence type="predicted"/>
<dbReference type="SMART" id="SM00054">
    <property type="entry name" value="EFh"/>
    <property type="match status" value="4"/>
</dbReference>
<protein>
    <submittedName>
        <fullName evidence="4">Calmodulin-related protein</fullName>
    </submittedName>
</protein>
<dbReference type="Pfam" id="PF13202">
    <property type="entry name" value="EF-hand_5"/>
    <property type="match status" value="1"/>
</dbReference>
<accession>A0A1Q9E2F9</accession>
<feature type="domain" description="EF-hand" evidence="3">
    <location>
        <begin position="272"/>
        <end position="294"/>
    </location>
</feature>
<organism evidence="4 5">
    <name type="scientific">Symbiodinium microadriaticum</name>
    <name type="common">Dinoflagellate</name>
    <name type="synonym">Zooxanthella microadriatica</name>
    <dbReference type="NCBI Taxonomy" id="2951"/>
    <lineage>
        <taxon>Eukaryota</taxon>
        <taxon>Sar</taxon>
        <taxon>Alveolata</taxon>
        <taxon>Dinophyceae</taxon>
        <taxon>Suessiales</taxon>
        <taxon>Symbiodiniaceae</taxon>
        <taxon>Symbiodinium</taxon>
    </lineage>
</organism>
<keyword evidence="5" id="KW-1185">Reference proteome</keyword>
<dbReference type="InterPro" id="IPR002048">
    <property type="entry name" value="EF_hand_dom"/>
</dbReference>
<dbReference type="SUPFAM" id="SSF47473">
    <property type="entry name" value="EF-hand"/>
    <property type="match status" value="1"/>
</dbReference>
<dbReference type="InterPro" id="IPR011992">
    <property type="entry name" value="EF-hand-dom_pair"/>
</dbReference>
<dbReference type="InterPro" id="IPR050145">
    <property type="entry name" value="Centrin_CML-like"/>
</dbReference>